<dbReference type="PANTHER" id="PTHR22851:SF0">
    <property type="entry name" value="DDB1- AND CUL4-ASSOCIATED FACTOR 13"/>
    <property type="match status" value="1"/>
</dbReference>
<dbReference type="CDD" id="cd00200">
    <property type="entry name" value="WD40"/>
    <property type="match status" value="1"/>
</dbReference>
<evidence type="ECO:0000256" key="1">
    <source>
        <dbReference type="ARBA" id="ARBA00004604"/>
    </source>
</evidence>
<comment type="similarity">
    <text evidence="2">Belongs to the WD repeat DCAF13/WDSOF1 family.</text>
</comment>
<feature type="repeat" description="WD" evidence="9">
    <location>
        <begin position="272"/>
        <end position="313"/>
    </location>
</feature>
<gene>
    <name evidence="12" type="ORF">POCULU_LOCUS6899</name>
</gene>
<dbReference type="OrthoDB" id="10249065at2759"/>
<keyword evidence="4 9" id="KW-0853">WD repeat</keyword>
<evidence type="ECO:0000256" key="2">
    <source>
        <dbReference type="ARBA" id="ARBA00005649"/>
    </source>
</evidence>
<keyword evidence="6" id="KW-0539">Nucleus</keyword>
<evidence type="ECO:0000256" key="7">
    <source>
        <dbReference type="ARBA" id="ARBA00023274"/>
    </source>
</evidence>
<protein>
    <recommendedName>
        <fullName evidence="3">DDB1- and CUL4-associated factor 13</fullName>
    </recommendedName>
    <alternativeName>
        <fullName evidence="8">WD repeat and SOF domain-containing protein 1</fullName>
    </alternativeName>
</protein>
<proteinExistence type="inferred from homology"/>
<feature type="repeat" description="WD" evidence="9">
    <location>
        <begin position="315"/>
        <end position="356"/>
    </location>
</feature>
<dbReference type="EMBL" id="CAJVPJ010001395">
    <property type="protein sequence ID" value="CAG8589497.1"/>
    <property type="molecule type" value="Genomic_DNA"/>
</dbReference>
<evidence type="ECO:0000313" key="12">
    <source>
        <dbReference type="EMBL" id="CAG8589497.1"/>
    </source>
</evidence>
<dbReference type="PROSITE" id="PS00678">
    <property type="entry name" value="WD_REPEATS_1"/>
    <property type="match status" value="1"/>
</dbReference>
<feature type="repeat" description="WD" evidence="9">
    <location>
        <begin position="61"/>
        <end position="103"/>
    </location>
</feature>
<reference evidence="12" key="1">
    <citation type="submission" date="2021-06" db="EMBL/GenBank/DDBJ databases">
        <authorList>
            <person name="Kallberg Y."/>
            <person name="Tangrot J."/>
            <person name="Rosling A."/>
        </authorList>
    </citation>
    <scope>NUCLEOTIDE SEQUENCE</scope>
    <source>
        <strain evidence="12">IA702</strain>
    </source>
</reference>
<dbReference type="AlphaFoldDB" id="A0A9N9GB00"/>
<evidence type="ECO:0000256" key="10">
    <source>
        <dbReference type="SAM" id="MobiDB-lite"/>
    </source>
</evidence>
<name>A0A9N9GB00_9GLOM</name>
<accession>A0A9N9GB00</accession>
<dbReference type="PROSITE" id="PS50294">
    <property type="entry name" value="WD_REPEATS_REGION"/>
    <property type="match status" value="4"/>
</dbReference>
<sequence length="439" mass="50348">KVKVLTRKPEEYIREKSSDLHRIRRNYDPVLHPLEKAREYTRALNAVKLERMFAKPFVGALNGHNDGVYCMAKNPRKITSLISGSGDGEIRLWDLADRTTVWSVQGHKGIVKGVCCSPAGNVYLSCGLDKTVKVWNPDVSTEPANTYLGKFAYSAIDHHRSDPIFATSSTQIEIWDESRSQPINTFSWGADTINTVRFNQTEKSILAGCGNDRSIILYDMRTGSPLAKMVMEMKTNAISWNPMEAFNFTTANEDQNCYTFDMRKMNVALNIFKDHVSAVLDIDYSPTGEEIVTGAYDRTLRIFRSREGHSRDVYHTKRMQRIFCVKYSIDSKFVLSGSDDGNVRLWKAKASEKLGAKSYRERAYLEYSEQLKARYKDLPEIRRIARHRHIPKDIKSMQQKKQIMLSAQKRKEENLRKHSKEGTVPYQAERKKKIIGVAK</sequence>
<feature type="compositionally biased region" description="Basic residues" evidence="10">
    <location>
        <begin position="430"/>
        <end position="439"/>
    </location>
</feature>
<keyword evidence="5" id="KW-0677">Repeat</keyword>
<dbReference type="InterPro" id="IPR036322">
    <property type="entry name" value="WD40_repeat_dom_sf"/>
</dbReference>
<organism evidence="12 13">
    <name type="scientific">Paraglomus occultum</name>
    <dbReference type="NCBI Taxonomy" id="144539"/>
    <lineage>
        <taxon>Eukaryota</taxon>
        <taxon>Fungi</taxon>
        <taxon>Fungi incertae sedis</taxon>
        <taxon>Mucoromycota</taxon>
        <taxon>Glomeromycotina</taxon>
        <taxon>Glomeromycetes</taxon>
        <taxon>Paraglomerales</taxon>
        <taxon>Paraglomeraceae</taxon>
        <taxon>Paraglomus</taxon>
    </lineage>
</organism>
<dbReference type="Pfam" id="PF04158">
    <property type="entry name" value="Sof1"/>
    <property type="match status" value="1"/>
</dbReference>
<keyword evidence="7" id="KW-0687">Ribonucleoprotein</keyword>
<evidence type="ECO:0000313" key="13">
    <source>
        <dbReference type="Proteomes" id="UP000789572"/>
    </source>
</evidence>
<evidence type="ECO:0000256" key="3">
    <source>
        <dbReference type="ARBA" id="ARBA00021762"/>
    </source>
</evidence>
<evidence type="ECO:0000259" key="11">
    <source>
        <dbReference type="Pfam" id="PF04158"/>
    </source>
</evidence>
<evidence type="ECO:0000256" key="4">
    <source>
        <dbReference type="ARBA" id="ARBA00022574"/>
    </source>
</evidence>
<dbReference type="InterPro" id="IPR007287">
    <property type="entry name" value="Sof1"/>
</dbReference>
<dbReference type="PRINTS" id="PR00320">
    <property type="entry name" value="GPROTEINBRPT"/>
</dbReference>
<dbReference type="GO" id="GO:0000462">
    <property type="term" value="P:maturation of SSU-rRNA from tricistronic rRNA transcript (SSU-rRNA, 5.8S rRNA, LSU-rRNA)"/>
    <property type="evidence" value="ECO:0007669"/>
    <property type="project" value="TreeGrafter"/>
</dbReference>
<feature type="region of interest" description="Disordered" evidence="10">
    <location>
        <begin position="409"/>
        <end position="439"/>
    </location>
</feature>
<dbReference type="SMART" id="SM00320">
    <property type="entry name" value="WD40"/>
    <property type="match status" value="6"/>
</dbReference>
<evidence type="ECO:0000256" key="8">
    <source>
        <dbReference type="ARBA" id="ARBA00032239"/>
    </source>
</evidence>
<dbReference type="PANTHER" id="PTHR22851">
    <property type="entry name" value="U3 SMALL NUCLEOLAR RNA U3 SNORNA ASSOCIATED PROTEIN"/>
    <property type="match status" value="1"/>
</dbReference>
<evidence type="ECO:0000256" key="5">
    <source>
        <dbReference type="ARBA" id="ARBA00022737"/>
    </source>
</evidence>
<dbReference type="InterPro" id="IPR015943">
    <property type="entry name" value="WD40/YVTN_repeat-like_dom_sf"/>
</dbReference>
<dbReference type="InterPro" id="IPR051733">
    <property type="entry name" value="WD_repeat_DCAF13/WDSOF1"/>
</dbReference>
<dbReference type="Proteomes" id="UP000789572">
    <property type="component" value="Unassembled WGS sequence"/>
</dbReference>
<dbReference type="InterPro" id="IPR001680">
    <property type="entry name" value="WD40_rpt"/>
</dbReference>
<dbReference type="PROSITE" id="PS50082">
    <property type="entry name" value="WD_REPEATS_2"/>
    <property type="match status" value="4"/>
</dbReference>
<evidence type="ECO:0000256" key="9">
    <source>
        <dbReference type="PROSITE-ProRule" id="PRU00221"/>
    </source>
</evidence>
<dbReference type="Gene3D" id="2.130.10.10">
    <property type="entry name" value="YVTN repeat-like/Quinoprotein amine dehydrogenase"/>
    <property type="match status" value="2"/>
</dbReference>
<dbReference type="GO" id="GO:0032040">
    <property type="term" value="C:small-subunit processome"/>
    <property type="evidence" value="ECO:0007669"/>
    <property type="project" value="TreeGrafter"/>
</dbReference>
<dbReference type="InterPro" id="IPR019775">
    <property type="entry name" value="WD40_repeat_CS"/>
</dbReference>
<feature type="non-terminal residue" evidence="12">
    <location>
        <position position="439"/>
    </location>
</feature>
<evidence type="ECO:0000256" key="6">
    <source>
        <dbReference type="ARBA" id="ARBA00023242"/>
    </source>
</evidence>
<feature type="domain" description="Sof1-like protein" evidence="11">
    <location>
        <begin position="348"/>
        <end position="434"/>
    </location>
</feature>
<feature type="repeat" description="WD" evidence="9">
    <location>
        <begin position="104"/>
        <end position="136"/>
    </location>
</feature>
<comment type="caution">
    <text evidence="12">The sequence shown here is derived from an EMBL/GenBank/DDBJ whole genome shotgun (WGS) entry which is preliminary data.</text>
</comment>
<keyword evidence="13" id="KW-1185">Reference proteome</keyword>
<dbReference type="InterPro" id="IPR020472">
    <property type="entry name" value="WD40_PAC1"/>
</dbReference>
<dbReference type="FunFam" id="2.130.10.10:FF:000132">
    <property type="entry name" value="DDB1- and CUL4-associated factor 13"/>
    <property type="match status" value="1"/>
</dbReference>
<comment type="subcellular location">
    <subcellularLocation>
        <location evidence="1">Nucleus</location>
        <location evidence="1">Nucleolus</location>
    </subcellularLocation>
</comment>
<dbReference type="Pfam" id="PF00400">
    <property type="entry name" value="WD40"/>
    <property type="match status" value="5"/>
</dbReference>
<dbReference type="SUPFAM" id="SSF50978">
    <property type="entry name" value="WD40 repeat-like"/>
    <property type="match status" value="1"/>
</dbReference>